<proteinExistence type="predicted"/>
<feature type="region of interest" description="Disordered" evidence="1">
    <location>
        <begin position="235"/>
        <end position="256"/>
    </location>
</feature>
<dbReference type="SUPFAM" id="SSF51316">
    <property type="entry name" value="Mss4-like"/>
    <property type="match status" value="1"/>
</dbReference>
<dbReference type="OrthoDB" id="3907216at2759"/>
<comment type="caution">
    <text evidence="2">The sequence shown here is derived from an EMBL/GenBank/DDBJ whole genome shotgun (WGS) entry which is preliminary data.</text>
</comment>
<dbReference type="InterPro" id="IPR011057">
    <property type="entry name" value="Mss4-like_sf"/>
</dbReference>
<evidence type="ECO:0000256" key="1">
    <source>
        <dbReference type="SAM" id="MobiDB-lite"/>
    </source>
</evidence>
<evidence type="ECO:0000313" key="3">
    <source>
        <dbReference type="Proteomes" id="UP000183809"/>
    </source>
</evidence>
<dbReference type="Proteomes" id="UP000183809">
    <property type="component" value="Unassembled WGS sequence"/>
</dbReference>
<dbReference type="Gene3D" id="3.90.1590.10">
    <property type="entry name" value="glutathione-dependent formaldehyde- activating enzyme (gfa)"/>
    <property type="match status" value="1"/>
</dbReference>
<feature type="compositionally biased region" description="Pro residues" evidence="1">
    <location>
        <begin position="80"/>
        <end position="97"/>
    </location>
</feature>
<keyword evidence="3" id="KW-1185">Reference proteome</keyword>
<dbReference type="RefSeq" id="XP_020125215.1">
    <property type="nucleotide sequence ID" value="XM_020270123.1"/>
</dbReference>
<organism evidence="2 3">
    <name type="scientific">Diplodia corticola</name>
    <dbReference type="NCBI Taxonomy" id="236234"/>
    <lineage>
        <taxon>Eukaryota</taxon>
        <taxon>Fungi</taxon>
        <taxon>Dikarya</taxon>
        <taxon>Ascomycota</taxon>
        <taxon>Pezizomycotina</taxon>
        <taxon>Dothideomycetes</taxon>
        <taxon>Dothideomycetes incertae sedis</taxon>
        <taxon>Botryosphaeriales</taxon>
        <taxon>Botryosphaeriaceae</taxon>
        <taxon>Diplodia</taxon>
    </lineage>
</organism>
<evidence type="ECO:0000313" key="2">
    <source>
        <dbReference type="EMBL" id="OJD28955.1"/>
    </source>
</evidence>
<sequence>MERTLEGSCACGRNHYVVQVPPASDQLASVLFDSSLRTRRHQGTPFSAFLRVPLSWYRSSAEPLYPDEPLSLIRRTFHEPQPPTPPPTPTATTPTPPLGLRRQFCGFCGTPLTSWHERTREDADFISLTLGSLREQDVRELEDMGLFHHNGDAEAGIMSAPASRAATPPGGQQQRQPRLAREVFGPLQVTPGQGAPWFERLVENSRLGTINRTRGGYAADDGSYREEWEVVEFANDEGEPMDTEPVFTGKRKLSSS</sequence>
<dbReference type="GeneID" id="31010382"/>
<accession>A0A1J9R961</accession>
<dbReference type="AlphaFoldDB" id="A0A1J9R961"/>
<protein>
    <submittedName>
        <fullName evidence="2">Mss4-like protein</fullName>
    </submittedName>
</protein>
<gene>
    <name evidence="2" type="ORF">BKCO1_1010001</name>
</gene>
<name>A0A1J9R961_9PEZI</name>
<dbReference type="STRING" id="236234.A0A1J9R961"/>
<reference evidence="2 3" key="1">
    <citation type="submission" date="2016-10" db="EMBL/GenBank/DDBJ databases">
        <title>Proteomics and genomics reveal pathogen-plant mechanisms compatible with a hemibiotrophic lifestyle of Diplodia corticola.</title>
        <authorList>
            <person name="Fernandes I."/>
            <person name="De Jonge R."/>
            <person name="Van De Peer Y."/>
            <person name="Devreese B."/>
            <person name="Alves A."/>
            <person name="Esteves A.C."/>
        </authorList>
    </citation>
    <scope>NUCLEOTIDE SEQUENCE [LARGE SCALE GENOMIC DNA]</scope>
    <source>
        <strain evidence="2 3">CBS 112549</strain>
    </source>
</reference>
<dbReference type="EMBL" id="MNUE01000101">
    <property type="protein sequence ID" value="OJD28955.1"/>
    <property type="molecule type" value="Genomic_DNA"/>
</dbReference>
<feature type="region of interest" description="Disordered" evidence="1">
    <location>
        <begin position="76"/>
        <end position="97"/>
    </location>
</feature>